<feature type="binding site" evidence="11">
    <location>
        <position position="89"/>
    </location>
    <ligand>
        <name>FMN</name>
        <dbReference type="ChEBI" id="CHEBI:58210"/>
    </ligand>
</feature>
<dbReference type="InterPro" id="IPR005719">
    <property type="entry name" value="Dihydroorotate_DH_2"/>
</dbReference>
<dbReference type="HAMAP" id="MF_00225">
    <property type="entry name" value="DHO_dh_type2"/>
    <property type="match status" value="1"/>
</dbReference>
<dbReference type="GO" id="GO:0006207">
    <property type="term" value="P:'de novo' pyrimidine nucleobase biosynthetic process"/>
    <property type="evidence" value="ECO:0007669"/>
    <property type="project" value="UniProtKB-UniRule"/>
</dbReference>
<dbReference type="PIRSF" id="PIRSF000164">
    <property type="entry name" value="DHO_oxidase"/>
    <property type="match status" value="1"/>
</dbReference>
<dbReference type="InterPro" id="IPR012135">
    <property type="entry name" value="Dihydroorotate_DH_1_2"/>
</dbReference>
<comment type="pathway">
    <text evidence="3 11">Pyrimidine metabolism; UMP biosynthesis via de novo pathway; orotate from (S)-dihydroorotate (quinone route): step 1/1.</text>
</comment>
<feature type="binding site" evidence="11">
    <location>
        <begin position="250"/>
        <end position="251"/>
    </location>
    <ligand>
        <name>substrate</name>
    </ligand>
</feature>
<accession>A0A9D2AIF1</accession>
<dbReference type="GO" id="GO:0106430">
    <property type="term" value="F:dihydroorotate dehydrogenase (quinone) activity"/>
    <property type="evidence" value="ECO:0007669"/>
    <property type="project" value="UniProtKB-EC"/>
</dbReference>
<dbReference type="InterPro" id="IPR013785">
    <property type="entry name" value="Aldolase_TIM"/>
</dbReference>
<dbReference type="PROSITE" id="PS00912">
    <property type="entry name" value="DHODEHASE_2"/>
    <property type="match status" value="1"/>
</dbReference>
<feature type="binding site" evidence="11">
    <location>
        <position position="301"/>
    </location>
    <ligand>
        <name>FMN</name>
        <dbReference type="ChEBI" id="CHEBI:58210"/>
    </ligand>
</feature>
<dbReference type="Proteomes" id="UP000823964">
    <property type="component" value="Unassembled WGS sequence"/>
</dbReference>
<evidence type="ECO:0000256" key="7">
    <source>
        <dbReference type="ARBA" id="ARBA00022975"/>
    </source>
</evidence>
<dbReference type="CDD" id="cd04738">
    <property type="entry name" value="DHOD_2_like"/>
    <property type="match status" value="1"/>
</dbReference>
<comment type="caution">
    <text evidence="13">The sequence shown here is derived from an EMBL/GenBank/DDBJ whole genome shotgun (WGS) entry which is preliminary data.</text>
</comment>
<comment type="function">
    <text evidence="1 11">Catalyzes the conversion of dihydroorotate to orotate with quinone as electron acceptor.</text>
</comment>
<evidence type="ECO:0000259" key="12">
    <source>
        <dbReference type="Pfam" id="PF01180"/>
    </source>
</evidence>
<evidence type="ECO:0000256" key="4">
    <source>
        <dbReference type="ARBA" id="ARBA00005359"/>
    </source>
</evidence>
<feature type="binding site" evidence="11">
    <location>
        <position position="176"/>
    </location>
    <ligand>
        <name>substrate</name>
    </ligand>
</feature>
<feature type="binding site" evidence="11">
    <location>
        <position position="143"/>
    </location>
    <ligand>
        <name>FMN</name>
        <dbReference type="ChEBI" id="CHEBI:58210"/>
    </ligand>
</feature>
<dbReference type="PANTHER" id="PTHR48109:SF4">
    <property type="entry name" value="DIHYDROOROTATE DEHYDROGENASE (QUINONE), MITOCHONDRIAL"/>
    <property type="match status" value="1"/>
</dbReference>
<evidence type="ECO:0000256" key="6">
    <source>
        <dbReference type="ARBA" id="ARBA00022643"/>
    </source>
</evidence>
<comment type="cofactor">
    <cofactor evidence="11">
        <name>FMN</name>
        <dbReference type="ChEBI" id="CHEBI:58210"/>
    </cofactor>
    <text evidence="11">Binds 1 FMN per subunit.</text>
</comment>
<comment type="catalytic activity">
    <reaction evidence="10 11">
        <text>(S)-dihydroorotate + a quinone = orotate + a quinol</text>
        <dbReference type="Rhea" id="RHEA:30187"/>
        <dbReference type="ChEBI" id="CHEBI:24646"/>
        <dbReference type="ChEBI" id="CHEBI:30839"/>
        <dbReference type="ChEBI" id="CHEBI:30864"/>
        <dbReference type="ChEBI" id="CHEBI:132124"/>
        <dbReference type="EC" id="1.3.5.2"/>
    </reaction>
</comment>
<dbReference type="GO" id="GO:0005886">
    <property type="term" value="C:plasma membrane"/>
    <property type="evidence" value="ECO:0007669"/>
    <property type="project" value="UniProtKB-SubCell"/>
</dbReference>
<keyword evidence="7 11" id="KW-0665">Pyrimidine biosynthesis</keyword>
<dbReference type="InterPro" id="IPR050074">
    <property type="entry name" value="DHO_dehydrogenase"/>
</dbReference>
<dbReference type="Gene3D" id="3.20.20.70">
    <property type="entry name" value="Aldolase class I"/>
    <property type="match status" value="1"/>
</dbReference>
<feature type="binding site" evidence="11">
    <location>
        <begin position="65"/>
        <end position="69"/>
    </location>
    <ligand>
        <name>FMN</name>
        <dbReference type="ChEBI" id="CHEBI:58210"/>
    </ligand>
</feature>
<evidence type="ECO:0000256" key="5">
    <source>
        <dbReference type="ARBA" id="ARBA00022630"/>
    </source>
</evidence>
<evidence type="ECO:0000256" key="8">
    <source>
        <dbReference type="ARBA" id="ARBA00023002"/>
    </source>
</evidence>
<keyword evidence="9 11" id="KW-0472">Membrane</keyword>
<keyword evidence="11" id="KW-1003">Cell membrane</keyword>
<evidence type="ECO:0000256" key="3">
    <source>
        <dbReference type="ARBA" id="ARBA00005161"/>
    </source>
</evidence>
<proteinExistence type="inferred from homology"/>
<reference evidence="13" key="1">
    <citation type="journal article" date="2021" name="PeerJ">
        <title>Extensive microbial diversity within the chicken gut microbiome revealed by metagenomics and culture.</title>
        <authorList>
            <person name="Gilroy R."/>
            <person name="Ravi A."/>
            <person name="Getino M."/>
            <person name="Pursley I."/>
            <person name="Horton D.L."/>
            <person name="Alikhan N.F."/>
            <person name="Baker D."/>
            <person name="Gharbi K."/>
            <person name="Hall N."/>
            <person name="Watson M."/>
            <person name="Adriaenssens E.M."/>
            <person name="Foster-Nyarko E."/>
            <person name="Jarju S."/>
            <person name="Secka A."/>
            <person name="Antonio M."/>
            <person name="Oren A."/>
            <person name="Chaudhuri R.R."/>
            <person name="La Ragione R."/>
            <person name="Hildebrand F."/>
            <person name="Pallen M.J."/>
        </authorList>
    </citation>
    <scope>NUCLEOTIDE SEQUENCE</scope>
    <source>
        <strain evidence="13">14975</strain>
    </source>
</reference>
<feature type="binding site" evidence="11">
    <location>
        <position position="272"/>
    </location>
    <ligand>
        <name>FMN</name>
        <dbReference type="ChEBI" id="CHEBI:58210"/>
    </ligand>
</feature>
<dbReference type="GO" id="GO:0005737">
    <property type="term" value="C:cytoplasm"/>
    <property type="evidence" value="ECO:0007669"/>
    <property type="project" value="InterPro"/>
</dbReference>
<dbReference type="PANTHER" id="PTHR48109">
    <property type="entry name" value="DIHYDROOROTATE DEHYDROGENASE (QUINONE), MITOCHONDRIAL-RELATED"/>
    <property type="match status" value="1"/>
</dbReference>
<feature type="binding site" evidence="11">
    <location>
        <position position="221"/>
    </location>
    <ligand>
        <name>FMN</name>
        <dbReference type="ChEBI" id="CHEBI:58210"/>
    </ligand>
</feature>
<dbReference type="GO" id="GO:0044205">
    <property type="term" value="P:'de novo' UMP biosynthetic process"/>
    <property type="evidence" value="ECO:0007669"/>
    <property type="project" value="UniProtKB-UniRule"/>
</dbReference>
<name>A0A9D2AIF1_9BACT</name>
<protein>
    <recommendedName>
        <fullName evidence="11">Dihydroorotate dehydrogenase (quinone)</fullName>
        <ecNumber evidence="11">1.3.5.2</ecNumber>
    </recommendedName>
    <alternativeName>
        <fullName evidence="11">DHOdehase</fullName>
        <shortName evidence="11">DHOD</shortName>
        <shortName evidence="11">DHODase</shortName>
    </alternativeName>
    <alternativeName>
        <fullName evidence="11">Dihydroorotate oxidase</fullName>
    </alternativeName>
</protein>
<keyword evidence="8 11" id="KW-0560">Oxidoreductase</keyword>
<evidence type="ECO:0000313" key="14">
    <source>
        <dbReference type="Proteomes" id="UP000823964"/>
    </source>
</evidence>
<dbReference type="SUPFAM" id="SSF51395">
    <property type="entry name" value="FMN-linked oxidoreductases"/>
    <property type="match status" value="1"/>
</dbReference>
<dbReference type="NCBIfam" id="NF003652">
    <property type="entry name" value="PRK05286.2-5"/>
    <property type="match status" value="1"/>
</dbReference>
<dbReference type="AlphaFoldDB" id="A0A9D2AIF1"/>
<feature type="binding site" evidence="11">
    <location>
        <position position="249"/>
    </location>
    <ligand>
        <name>FMN</name>
        <dbReference type="ChEBI" id="CHEBI:58210"/>
    </ligand>
</feature>
<keyword evidence="6 11" id="KW-0288">FMN</keyword>
<gene>
    <name evidence="11" type="primary">pyrD</name>
    <name evidence="13" type="ORF">H9862_07165</name>
</gene>
<sequence>MNSLLYSLAKRFLFCLDPETAHTLTLSGLRVAEKLHLCSLINGRRIDDPVTVMGLKFPNRVGLAAGMDKEANTFAAFGHLGFGFVEVGTLTPRPQPGNPKPRCFRCIPQQAIINHMGINNPGIEEGVENIRAARRFSGVLGVNISKNESTPNDEARVDYLTCLRAAWPVADYITINFSCPNVPNLCELARADSAADLLAALKSEQANLVGETGRNVPIVMKVSPDMGETQIRELAKVFVDCQLDGLICTNTTTSRDGVENHPAAAQKGGLSGKPLYNKANETLEAFAQAFQGRIPIIGVGGIMSAYDAEAKIKAGASLVQLYSGFVFKGPQLITDCARRLRDMKRC</sequence>
<feature type="domain" description="Dihydroorotate dehydrogenase catalytic" evidence="12">
    <location>
        <begin position="50"/>
        <end position="341"/>
    </location>
</feature>
<dbReference type="InterPro" id="IPR001295">
    <property type="entry name" value="Dihydroorotate_DH_CS"/>
</dbReference>
<feature type="binding site" evidence="11">
    <location>
        <position position="176"/>
    </location>
    <ligand>
        <name>FMN</name>
        <dbReference type="ChEBI" id="CHEBI:58210"/>
    </ligand>
</feature>
<dbReference type="EC" id="1.3.5.2" evidence="11"/>
<feature type="binding site" evidence="11">
    <location>
        <position position="181"/>
    </location>
    <ligand>
        <name>substrate</name>
    </ligand>
</feature>
<evidence type="ECO:0000256" key="2">
    <source>
        <dbReference type="ARBA" id="ARBA00004370"/>
    </source>
</evidence>
<dbReference type="PROSITE" id="PS00911">
    <property type="entry name" value="DHODEHASE_1"/>
    <property type="match status" value="1"/>
</dbReference>
<feature type="binding site" evidence="11">
    <location>
        <begin position="322"/>
        <end position="323"/>
    </location>
    <ligand>
        <name>FMN</name>
        <dbReference type="ChEBI" id="CHEBI:58210"/>
    </ligand>
</feature>
<evidence type="ECO:0000313" key="13">
    <source>
        <dbReference type="EMBL" id="HIX20363.1"/>
    </source>
</evidence>
<evidence type="ECO:0000256" key="1">
    <source>
        <dbReference type="ARBA" id="ARBA00003125"/>
    </source>
</evidence>
<evidence type="ECO:0000256" key="10">
    <source>
        <dbReference type="ARBA" id="ARBA00048639"/>
    </source>
</evidence>
<feature type="binding site" evidence="11">
    <location>
        <position position="69"/>
    </location>
    <ligand>
        <name>substrate</name>
    </ligand>
</feature>
<comment type="subunit">
    <text evidence="11">Monomer.</text>
</comment>
<dbReference type="InterPro" id="IPR005720">
    <property type="entry name" value="Dihydroorotate_DH_cat"/>
</dbReference>
<evidence type="ECO:0000256" key="9">
    <source>
        <dbReference type="ARBA" id="ARBA00023136"/>
    </source>
</evidence>
<comment type="similarity">
    <text evidence="4 11">Belongs to the dihydroorotate dehydrogenase family. Type 2 subfamily.</text>
</comment>
<organism evidence="13 14">
    <name type="scientific">Candidatus Akkermansia intestinigallinarum</name>
    <dbReference type="NCBI Taxonomy" id="2838431"/>
    <lineage>
        <taxon>Bacteria</taxon>
        <taxon>Pseudomonadati</taxon>
        <taxon>Verrucomicrobiota</taxon>
        <taxon>Verrucomicrobiia</taxon>
        <taxon>Verrucomicrobiales</taxon>
        <taxon>Akkermansiaceae</taxon>
        <taxon>Akkermansia</taxon>
    </lineage>
</organism>
<feature type="active site" description="Nucleophile" evidence="11">
    <location>
        <position position="179"/>
    </location>
</feature>
<evidence type="ECO:0000256" key="11">
    <source>
        <dbReference type="HAMAP-Rule" id="MF_00225"/>
    </source>
</evidence>
<dbReference type="Pfam" id="PF01180">
    <property type="entry name" value="DHO_dh"/>
    <property type="match status" value="1"/>
</dbReference>
<dbReference type="NCBIfam" id="TIGR01036">
    <property type="entry name" value="pyrD_sub2"/>
    <property type="match status" value="1"/>
</dbReference>
<comment type="subcellular location">
    <subcellularLocation>
        <location evidence="11">Cell membrane</location>
        <topology evidence="11">Peripheral membrane protein</topology>
    </subcellularLocation>
    <subcellularLocation>
        <location evidence="2">Membrane</location>
    </subcellularLocation>
</comment>
<dbReference type="EMBL" id="DXFQ01000133">
    <property type="protein sequence ID" value="HIX20363.1"/>
    <property type="molecule type" value="Genomic_DNA"/>
</dbReference>
<comment type="caution">
    <text evidence="11">Lacks conserved residue(s) required for the propagation of feature annotation.</text>
</comment>
<keyword evidence="5 11" id="KW-0285">Flavoprotein</keyword>
<reference evidence="13" key="2">
    <citation type="submission" date="2021-04" db="EMBL/GenBank/DDBJ databases">
        <authorList>
            <person name="Gilroy R."/>
        </authorList>
    </citation>
    <scope>NUCLEOTIDE SEQUENCE</scope>
    <source>
        <strain evidence="13">14975</strain>
    </source>
</reference>